<accession>A0A8H8WRN2</accession>
<evidence type="ECO:0000256" key="1">
    <source>
        <dbReference type="ARBA" id="ARBA00001420"/>
    </source>
</evidence>
<feature type="domain" description="Lytic transglycosylase MltA" evidence="6">
    <location>
        <begin position="144"/>
        <end position="301"/>
    </location>
</feature>
<evidence type="ECO:0000256" key="4">
    <source>
        <dbReference type="ARBA" id="ARBA00023316"/>
    </source>
</evidence>
<comment type="catalytic activity">
    <reaction evidence="1">
        <text>Exolytic cleavage of the (1-&gt;4)-beta-glycosidic linkage between N-acetylmuramic acid (MurNAc) and N-acetylglucosamine (GlcNAc) residues in peptidoglycan, from either the reducing or the non-reducing ends of the peptidoglycan chains, with concomitant formation of a 1,6-anhydrobond in the MurNAc residue.</text>
        <dbReference type="EC" id="4.2.2.n1"/>
    </reaction>
</comment>
<dbReference type="PANTHER" id="PTHR30124">
    <property type="entry name" value="MEMBRANE-BOUND LYTIC MUREIN TRANSGLYCOSYLASE A"/>
    <property type="match status" value="1"/>
</dbReference>
<dbReference type="Pfam" id="PF03562">
    <property type="entry name" value="MltA"/>
    <property type="match status" value="1"/>
</dbReference>
<evidence type="ECO:0000256" key="3">
    <source>
        <dbReference type="ARBA" id="ARBA00023239"/>
    </source>
</evidence>
<keyword evidence="4" id="KW-0961">Cell wall biogenesis/degradation</keyword>
<dbReference type="GO" id="GO:0008933">
    <property type="term" value="F:peptidoglycan lytic transglycosylase activity"/>
    <property type="evidence" value="ECO:0007669"/>
    <property type="project" value="TreeGrafter"/>
</dbReference>
<name>A0A8H8WRN2_9HYPH</name>
<dbReference type="RefSeq" id="WP_207182117.1">
    <property type="nucleotide sequence ID" value="NZ_AP024145.1"/>
</dbReference>
<dbReference type="InterPro" id="IPR026044">
    <property type="entry name" value="MltA"/>
</dbReference>
<dbReference type="CDD" id="cd14485">
    <property type="entry name" value="mltA_like_LT_A"/>
    <property type="match status" value="1"/>
</dbReference>
<dbReference type="Pfam" id="PF06725">
    <property type="entry name" value="3D"/>
    <property type="match status" value="1"/>
</dbReference>
<evidence type="ECO:0000256" key="2">
    <source>
        <dbReference type="ARBA" id="ARBA00012587"/>
    </source>
</evidence>
<dbReference type="EC" id="4.2.2.n1" evidence="2"/>
<dbReference type="EMBL" id="AP024145">
    <property type="protein sequence ID" value="BCM83049.1"/>
    <property type="molecule type" value="Genomic_DNA"/>
</dbReference>
<dbReference type="GO" id="GO:0009254">
    <property type="term" value="P:peptidoglycan turnover"/>
    <property type="evidence" value="ECO:0007669"/>
    <property type="project" value="InterPro"/>
</dbReference>
<dbReference type="InterPro" id="IPR010611">
    <property type="entry name" value="3D_dom"/>
</dbReference>
<dbReference type="SMART" id="SM00925">
    <property type="entry name" value="MltA"/>
    <property type="match status" value="1"/>
</dbReference>
<dbReference type="PANTHER" id="PTHR30124:SF0">
    <property type="entry name" value="MEMBRANE-BOUND LYTIC MUREIN TRANSGLYCOSYLASE A"/>
    <property type="match status" value="1"/>
</dbReference>
<dbReference type="PIRSF" id="PIRSF019422">
    <property type="entry name" value="MltA"/>
    <property type="match status" value="1"/>
</dbReference>
<reference evidence="7" key="1">
    <citation type="submission" date="2020-11" db="EMBL/GenBank/DDBJ databases">
        <title>Complete genome sequence of a novel pathogenic Methylobacterium strain isolated from rice in Vietnam.</title>
        <authorList>
            <person name="Lai K."/>
            <person name="Okazaki S."/>
            <person name="Higashi K."/>
            <person name="Mori H."/>
            <person name="Toyoda A."/>
            <person name="Kurokawa K."/>
        </authorList>
    </citation>
    <scope>NUCLEOTIDE SEQUENCE</scope>
    <source>
        <strain evidence="7">VL1</strain>
    </source>
</reference>
<organism evidence="7 8">
    <name type="scientific">Methylobacterium indicum</name>
    <dbReference type="NCBI Taxonomy" id="1775910"/>
    <lineage>
        <taxon>Bacteria</taxon>
        <taxon>Pseudomonadati</taxon>
        <taxon>Pseudomonadota</taxon>
        <taxon>Alphaproteobacteria</taxon>
        <taxon>Hyphomicrobiales</taxon>
        <taxon>Methylobacteriaceae</taxon>
        <taxon>Methylobacterium</taxon>
    </lineage>
</organism>
<evidence type="ECO:0000259" key="6">
    <source>
        <dbReference type="SMART" id="SM00925"/>
    </source>
</evidence>
<dbReference type="AlphaFoldDB" id="A0A8H8WRN2"/>
<protein>
    <recommendedName>
        <fullName evidence="2">peptidoglycan lytic exotransglycosylase</fullName>
        <ecNumber evidence="2">4.2.2.n1</ecNumber>
    </recommendedName>
    <alternativeName>
        <fullName evidence="5">Murein hydrolase A</fullName>
    </alternativeName>
</protein>
<dbReference type="InterPro" id="IPR036908">
    <property type="entry name" value="RlpA-like_sf"/>
</dbReference>
<dbReference type="GO" id="GO:0071555">
    <property type="term" value="P:cell wall organization"/>
    <property type="evidence" value="ECO:0007669"/>
    <property type="project" value="UniProtKB-KW"/>
</dbReference>
<evidence type="ECO:0000256" key="5">
    <source>
        <dbReference type="ARBA" id="ARBA00030918"/>
    </source>
</evidence>
<dbReference type="GO" id="GO:0009253">
    <property type="term" value="P:peptidoglycan catabolic process"/>
    <property type="evidence" value="ECO:0007669"/>
    <property type="project" value="TreeGrafter"/>
</dbReference>
<proteinExistence type="predicted"/>
<dbReference type="SUPFAM" id="SSF50685">
    <property type="entry name" value="Barwin-like endoglucanases"/>
    <property type="match status" value="1"/>
</dbReference>
<dbReference type="GO" id="GO:0004553">
    <property type="term" value="F:hydrolase activity, hydrolyzing O-glycosyl compounds"/>
    <property type="evidence" value="ECO:0007669"/>
    <property type="project" value="InterPro"/>
</dbReference>
<evidence type="ECO:0000313" key="8">
    <source>
        <dbReference type="Proteomes" id="UP000663508"/>
    </source>
</evidence>
<dbReference type="Gene3D" id="2.40.40.10">
    <property type="entry name" value="RlpA-like domain"/>
    <property type="match status" value="1"/>
</dbReference>
<dbReference type="Proteomes" id="UP000663508">
    <property type="component" value="Chromosome"/>
</dbReference>
<keyword evidence="3" id="KW-0456">Lyase</keyword>
<dbReference type="InterPro" id="IPR005300">
    <property type="entry name" value="MltA_B"/>
</dbReference>
<dbReference type="KEGG" id="mind:mvi_15100"/>
<gene>
    <name evidence="7" type="ORF">mvi_15100</name>
</gene>
<dbReference type="GO" id="GO:0019867">
    <property type="term" value="C:outer membrane"/>
    <property type="evidence" value="ECO:0007669"/>
    <property type="project" value="InterPro"/>
</dbReference>
<dbReference type="CDD" id="cd14668">
    <property type="entry name" value="mlta_B"/>
    <property type="match status" value="1"/>
</dbReference>
<sequence>MPWGRRPRTGSPSSALLLAGMIAGSLVGLSGGRADAAPLRVGEAVLEPVALDALPGFAVDDLAAALATFRATCAQPAAPVLAEAAPKAPSQDLAAACAAAATVPPEGAKGFFLQNFAAYRVLRPARENPAERQAGFLTGYFEPELDGSPVPTPDFTVPALARPDDLVSLEPGETRPGLDPSLRAARRDGEAFRPYPDRAAIEDGALGPRTRPLLWLRDAVDLLVLQVQGSGRVRLPDGRSVRLAYDGRNGRPYTSVARLIVTGGHLPLEGLTLERWTGWLRAHPDVARDLIRRNASYIFFRLDDGAPETGPRGAAGAPLTAGRSLAVDATLWRYGLPFWLDGVLPEPDGGSVPLRRLVIAQDTGSAILGPARGDLYLGTGARAGAVAGLLRDPTRFIVLLPKPDAPGAAP</sequence>
<evidence type="ECO:0000313" key="7">
    <source>
        <dbReference type="EMBL" id="BCM83049.1"/>
    </source>
</evidence>
<dbReference type="Gene3D" id="2.40.240.50">
    <property type="entry name" value="Barwin-like endoglucanases"/>
    <property type="match status" value="1"/>
</dbReference>